<dbReference type="PANTHER" id="PTHR43833:SF7">
    <property type="entry name" value="KTR SYSTEM POTASSIUM UPTAKE PROTEIN C"/>
    <property type="match status" value="1"/>
</dbReference>
<dbReference type="Proteomes" id="UP000177583">
    <property type="component" value="Unassembled WGS sequence"/>
</dbReference>
<protein>
    <recommendedName>
        <fullName evidence="5">Potassium transporter TrkA</fullName>
    </recommendedName>
</protein>
<accession>A0A1F6H0R4</accession>
<comment type="caution">
    <text evidence="3">The sequence shown here is derived from an EMBL/GenBank/DDBJ whole genome shotgun (WGS) entry which is preliminary data.</text>
</comment>
<dbReference type="Pfam" id="PF02254">
    <property type="entry name" value="TrkA_N"/>
    <property type="match status" value="1"/>
</dbReference>
<dbReference type="AlphaFoldDB" id="A0A1F6H0R4"/>
<dbReference type="EMBL" id="MFNF01000008">
    <property type="protein sequence ID" value="OGH03983.1"/>
    <property type="molecule type" value="Genomic_DNA"/>
</dbReference>
<dbReference type="SUPFAM" id="SSF116726">
    <property type="entry name" value="TrkA C-terminal domain-like"/>
    <property type="match status" value="1"/>
</dbReference>
<feature type="domain" description="RCK N-terminal" evidence="1">
    <location>
        <begin position="3"/>
        <end position="119"/>
    </location>
</feature>
<dbReference type="InterPro" id="IPR050721">
    <property type="entry name" value="Trk_Ktr_HKT_K-transport"/>
</dbReference>
<dbReference type="GO" id="GO:0006813">
    <property type="term" value="P:potassium ion transport"/>
    <property type="evidence" value="ECO:0007669"/>
    <property type="project" value="InterPro"/>
</dbReference>
<reference evidence="3 4" key="1">
    <citation type="journal article" date="2016" name="Nat. Commun.">
        <title>Thousands of microbial genomes shed light on interconnected biogeochemical processes in an aquifer system.</title>
        <authorList>
            <person name="Anantharaman K."/>
            <person name="Brown C.T."/>
            <person name="Hug L.A."/>
            <person name="Sharon I."/>
            <person name="Castelle C.J."/>
            <person name="Probst A.J."/>
            <person name="Thomas B.C."/>
            <person name="Singh A."/>
            <person name="Wilkins M.J."/>
            <person name="Karaoz U."/>
            <person name="Brodie E.L."/>
            <person name="Williams K.H."/>
            <person name="Hubbard S.S."/>
            <person name="Banfield J.F."/>
        </authorList>
    </citation>
    <scope>NUCLEOTIDE SEQUENCE [LARGE SCALE GENOMIC DNA]</scope>
</reference>
<dbReference type="Gene3D" id="3.30.70.1450">
    <property type="entry name" value="Regulator of K+ conductance, C-terminal domain"/>
    <property type="match status" value="1"/>
</dbReference>
<organism evidence="3 4">
    <name type="scientific">Candidatus Lambdaproteobacteria bacterium RIFOXYD2_FULL_56_26</name>
    <dbReference type="NCBI Taxonomy" id="1817773"/>
    <lineage>
        <taxon>Bacteria</taxon>
        <taxon>Pseudomonadati</taxon>
        <taxon>Pseudomonadota</taxon>
        <taxon>Candidatus Lambdaproteobacteria</taxon>
    </lineage>
</organism>
<evidence type="ECO:0000259" key="1">
    <source>
        <dbReference type="PROSITE" id="PS51201"/>
    </source>
</evidence>
<dbReference type="Pfam" id="PF02080">
    <property type="entry name" value="TrkA_C"/>
    <property type="match status" value="1"/>
</dbReference>
<sequence>MSNRTAAVIGLGQFGFELAKSLALAGLEVIAIDNDETKVRDIAEFVAFAVQTDASDPKSMAEAGVAEADLGIVAIGEMEPNILAVMVLKELGLGEILAKAITPMHGQILRQLGASKVIEPEREIAQRLAKQLAHPNVLEFVELSDEFSLAEVPALEWMVGKTLVEMNLRSKFGVSVIGIRRHADPHGLVLNPLAGDKIEAKDALVLLGREKDITKLV</sequence>
<gene>
    <name evidence="3" type="ORF">A2557_11195</name>
</gene>
<evidence type="ECO:0000259" key="2">
    <source>
        <dbReference type="PROSITE" id="PS51202"/>
    </source>
</evidence>
<evidence type="ECO:0000313" key="3">
    <source>
        <dbReference type="EMBL" id="OGH03983.1"/>
    </source>
</evidence>
<feature type="domain" description="RCK C-terminal" evidence="2">
    <location>
        <begin position="135"/>
        <end position="217"/>
    </location>
</feature>
<evidence type="ECO:0008006" key="5">
    <source>
        <dbReference type="Google" id="ProtNLM"/>
    </source>
</evidence>
<dbReference type="Gene3D" id="3.40.50.720">
    <property type="entry name" value="NAD(P)-binding Rossmann-like Domain"/>
    <property type="match status" value="1"/>
</dbReference>
<dbReference type="InterPro" id="IPR036291">
    <property type="entry name" value="NAD(P)-bd_dom_sf"/>
</dbReference>
<evidence type="ECO:0000313" key="4">
    <source>
        <dbReference type="Proteomes" id="UP000177583"/>
    </source>
</evidence>
<name>A0A1F6H0R4_9PROT</name>
<dbReference type="PROSITE" id="PS51202">
    <property type="entry name" value="RCK_C"/>
    <property type="match status" value="1"/>
</dbReference>
<dbReference type="GO" id="GO:0008324">
    <property type="term" value="F:monoatomic cation transmembrane transporter activity"/>
    <property type="evidence" value="ECO:0007669"/>
    <property type="project" value="InterPro"/>
</dbReference>
<dbReference type="InterPro" id="IPR036721">
    <property type="entry name" value="RCK_C_sf"/>
</dbReference>
<dbReference type="SUPFAM" id="SSF51735">
    <property type="entry name" value="NAD(P)-binding Rossmann-fold domains"/>
    <property type="match status" value="1"/>
</dbReference>
<dbReference type="PANTHER" id="PTHR43833">
    <property type="entry name" value="POTASSIUM CHANNEL PROTEIN 2-RELATED-RELATED"/>
    <property type="match status" value="1"/>
</dbReference>
<dbReference type="PROSITE" id="PS51201">
    <property type="entry name" value="RCK_N"/>
    <property type="match status" value="1"/>
</dbReference>
<dbReference type="InterPro" id="IPR003148">
    <property type="entry name" value="RCK_N"/>
</dbReference>
<proteinExistence type="predicted"/>
<dbReference type="InterPro" id="IPR006037">
    <property type="entry name" value="RCK_C"/>
</dbReference>